<evidence type="ECO:0000256" key="2">
    <source>
        <dbReference type="ARBA" id="ARBA00005378"/>
    </source>
</evidence>
<dbReference type="Pfam" id="PF13177">
    <property type="entry name" value="DNA_pol3_delta2"/>
    <property type="match status" value="1"/>
</dbReference>
<comment type="similarity">
    <text evidence="2">Belongs to the activator 1 small subunits family.</text>
</comment>
<protein>
    <submittedName>
        <fullName evidence="5">Uncharacterized protein</fullName>
    </submittedName>
</protein>
<name>A0A0D3JYL9_EMIH1</name>
<dbReference type="KEGG" id="ehx:EMIHUDRAFT_558177"/>
<dbReference type="GeneID" id="17264552"/>
<dbReference type="SUPFAM" id="SSF52540">
    <property type="entry name" value="P-loop containing nucleoside triphosphate hydrolases"/>
    <property type="match status" value="1"/>
</dbReference>
<dbReference type="Pfam" id="PF21960">
    <property type="entry name" value="RCF1-5-like_lid"/>
    <property type="match status" value="1"/>
</dbReference>
<dbReference type="HOGENOM" id="CLU_042324_5_0_1"/>
<evidence type="ECO:0000256" key="3">
    <source>
        <dbReference type="ARBA" id="ARBA00022705"/>
    </source>
</evidence>
<dbReference type="InterPro" id="IPR008921">
    <property type="entry name" value="DNA_pol3_clamp-load_cplx_C"/>
</dbReference>
<dbReference type="FunFam" id="1.20.272.10:FF:000002">
    <property type="entry name" value="Replication factor C subunit 3"/>
    <property type="match status" value="1"/>
</dbReference>
<dbReference type="Gene3D" id="1.10.8.60">
    <property type="match status" value="1"/>
</dbReference>
<evidence type="ECO:0000256" key="1">
    <source>
        <dbReference type="ARBA" id="ARBA00004123"/>
    </source>
</evidence>
<dbReference type="GO" id="GO:0003689">
    <property type="term" value="F:DNA clamp loader activity"/>
    <property type="evidence" value="ECO:0007669"/>
    <property type="project" value="TreeGrafter"/>
</dbReference>
<dbReference type="Gene3D" id="3.40.50.300">
    <property type="entry name" value="P-loop containing nucleotide triphosphate hydrolases"/>
    <property type="match status" value="1"/>
</dbReference>
<dbReference type="GO" id="GO:0005663">
    <property type="term" value="C:DNA replication factor C complex"/>
    <property type="evidence" value="ECO:0007669"/>
    <property type="project" value="TreeGrafter"/>
</dbReference>
<keyword evidence="3" id="KW-0235">DNA replication</keyword>
<keyword evidence="4" id="KW-0539">Nucleus</keyword>
<dbReference type="STRING" id="2903.R1E7Q2"/>
<organism evidence="5 6">
    <name type="scientific">Emiliania huxleyi (strain CCMP1516)</name>
    <dbReference type="NCBI Taxonomy" id="280463"/>
    <lineage>
        <taxon>Eukaryota</taxon>
        <taxon>Haptista</taxon>
        <taxon>Haptophyta</taxon>
        <taxon>Prymnesiophyceae</taxon>
        <taxon>Isochrysidales</taxon>
        <taxon>Noelaerhabdaceae</taxon>
        <taxon>Emiliania</taxon>
    </lineage>
</organism>
<dbReference type="RefSeq" id="XP_005781033.1">
    <property type="nucleotide sequence ID" value="XM_005780976.1"/>
</dbReference>
<dbReference type="GO" id="GO:0005634">
    <property type="term" value="C:nucleus"/>
    <property type="evidence" value="ECO:0007669"/>
    <property type="project" value="UniProtKB-SubCell"/>
</dbReference>
<dbReference type="PaxDb" id="2903-EOD19006"/>
<comment type="subcellular location">
    <subcellularLocation>
        <location evidence="1">Nucleus</location>
    </subcellularLocation>
</comment>
<dbReference type="GO" id="GO:0006281">
    <property type="term" value="P:DNA repair"/>
    <property type="evidence" value="ECO:0007669"/>
    <property type="project" value="UniProtKB-ARBA"/>
</dbReference>
<evidence type="ECO:0000313" key="6">
    <source>
        <dbReference type="Proteomes" id="UP000013827"/>
    </source>
</evidence>
<accession>A0A0D3JYL9</accession>
<dbReference type="FunFam" id="1.10.8.60:FF:000030">
    <property type="entry name" value="replication factor C subunit 3"/>
    <property type="match status" value="1"/>
</dbReference>
<dbReference type="EnsemblProtists" id="EOD28604">
    <property type="protein sequence ID" value="EOD28604"/>
    <property type="gene ID" value="EMIHUDRAFT_558177"/>
</dbReference>
<dbReference type="InterPro" id="IPR027417">
    <property type="entry name" value="P-loop_NTPase"/>
</dbReference>
<dbReference type="KEGG" id="ehx:EMIHUDRAFT_445045"/>
<dbReference type="RefSeq" id="XP_005771435.1">
    <property type="nucleotide sequence ID" value="XM_005771378.1"/>
</dbReference>
<dbReference type="SUPFAM" id="SSF48019">
    <property type="entry name" value="post-AAA+ oligomerization domain-like"/>
    <property type="match status" value="1"/>
</dbReference>
<dbReference type="AlphaFoldDB" id="A0A0D3JYL9"/>
<dbReference type="EnsemblProtists" id="EOD19006">
    <property type="protein sequence ID" value="EOD19006"/>
    <property type="gene ID" value="EMIHUDRAFT_445045"/>
</dbReference>
<keyword evidence="6" id="KW-1185">Reference proteome</keyword>
<dbReference type="CDD" id="cd00009">
    <property type="entry name" value="AAA"/>
    <property type="match status" value="1"/>
</dbReference>
<reference evidence="6" key="1">
    <citation type="journal article" date="2013" name="Nature">
        <title>Pan genome of the phytoplankton Emiliania underpins its global distribution.</title>
        <authorList>
            <person name="Read B.A."/>
            <person name="Kegel J."/>
            <person name="Klute M.J."/>
            <person name="Kuo A."/>
            <person name="Lefebvre S.C."/>
            <person name="Maumus F."/>
            <person name="Mayer C."/>
            <person name="Miller J."/>
            <person name="Monier A."/>
            <person name="Salamov A."/>
            <person name="Young J."/>
            <person name="Aguilar M."/>
            <person name="Claverie J.M."/>
            <person name="Frickenhaus S."/>
            <person name="Gonzalez K."/>
            <person name="Herman E.K."/>
            <person name="Lin Y.C."/>
            <person name="Napier J."/>
            <person name="Ogata H."/>
            <person name="Sarno A.F."/>
            <person name="Shmutz J."/>
            <person name="Schroeder D."/>
            <person name="de Vargas C."/>
            <person name="Verret F."/>
            <person name="von Dassow P."/>
            <person name="Valentin K."/>
            <person name="Van de Peer Y."/>
            <person name="Wheeler G."/>
            <person name="Dacks J.B."/>
            <person name="Delwiche C.F."/>
            <person name="Dyhrman S.T."/>
            <person name="Glockner G."/>
            <person name="John U."/>
            <person name="Richards T."/>
            <person name="Worden A.Z."/>
            <person name="Zhang X."/>
            <person name="Grigoriev I.V."/>
            <person name="Allen A.E."/>
            <person name="Bidle K."/>
            <person name="Borodovsky M."/>
            <person name="Bowler C."/>
            <person name="Brownlee C."/>
            <person name="Cock J.M."/>
            <person name="Elias M."/>
            <person name="Gladyshev V.N."/>
            <person name="Groth M."/>
            <person name="Guda C."/>
            <person name="Hadaegh A."/>
            <person name="Iglesias-Rodriguez M.D."/>
            <person name="Jenkins J."/>
            <person name="Jones B.M."/>
            <person name="Lawson T."/>
            <person name="Leese F."/>
            <person name="Lindquist E."/>
            <person name="Lobanov A."/>
            <person name="Lomsadze A."/>
            <person name="Malik S.B."/>
            <person name="Marsh M.E."/>
            <person name="Mackinder L."/>
            <person name="Mock T."/>
            <person name="Mueller-Roeber B."/>
            <person name="Pagarete A."/>
            <person name="Parker M."/>
            <person name="Probert I."/>
            <person name="Quesneville H."/>
            <person name="Raines C."/>
            <person name="Rensing S.A."/>
            <person name="Riano-Pachon D.M."/>
            <person name="Richier S."/>
            <person name="Rokitta S."/>
            <person name="Shiraiwa Y."/>
            <person name="Soanes D.M."/>
            <person name="van der Giezen M."/>
            <person name="Wahlund T.M."/>
            <person name="Williams B."/>
            <person name="Wilson W."/>
            <person name="Wolfe G."/>
            <person name="Wurch L.L."/>
        </authorList>
    </citation>
    <scope>NUCLEOTIDE SEQUENCE</scope>
</reference>
<dbReference type="PANTHER" id="PTHR11669:SF1">
    <property type="entry name" value="REPLICATION FACTOR C SUBUNIT 3"/>
    <property type="match status" value="1"/>
</dbReference>
<dbReference type="GeneID" id="17274057"/>
<dbReference type="Gene3D" id="1.20.272.10">
    <property type="match status" value="1"/>
</dbReference>
<dbReference type="InterPro" id="IPR050238">
    <property type="entry name" value="DNA_Rep/Repair_Clamp_Loader"/>
</dbReference>
<dbReference type="eggNOG" id="KOG2035">
    <property type="taxonomic scope" value="Eukaryota"/>
</dbReference>
<sequence length="354" mass="39433">MVLLVDKYRPRTLDGLDHGASLSASLKRLVAGGDFPHMLVYGPSGAGKKTRVMALLRELHGPSAEKLRVESRTFKIGTHNVELTLLSSPHHIELNPSDAGNRDREVVQEVIKEIAQTAPVVGAAADGQRAFKVVVLNEVERLSKPAQHALRRTMEKYVSTCRLLLICTNPSKVIAPIRSRCMCLRVAAPTHDEICTVLGSVAQKEGLKLPAGLAMRIATASERNLRRAILTLEACKVAQYPFTDNQPLQQPDWLAYIDAVALDVLHEQSPRQLLKVRGRLYELISSCIPPDLIFQQLTIALLKRCPKPVQHEALHHAAIYEHRLQAGQKAVFHLEAFLARFMSVYKKHMVMSQR</sequence>
<proteinExistence type="inferred from homology"/>
<reference evidence="5" key="2">
    <citation type="submission" date="2024-10" db="UniProtKB">
        <authorList>
            <consortium name="EnsemblProtists"/>
        </authorList>
    </citation>
    <scope>IDENTIFICATION</scope>
</reference>
<dbReference type="Pfam" id="PF22534">
    <property type="entry name" value="RFC_C"/>
    <property type="match status" value="1"/>
</dbReference>
<dbReference type="Proteomes" id="UP000013827">
    <property type="component" value="Unassembled WGS sequence"/>
</dbReference>
<dbReference type="FunFam" id="3.40.50.300:FF:000136">
    <property type="entry name" value="Replication factor C subunit 5"/>
    <property type="match status" value="1"/>
</dbReference>
<dbReference type="GO" id="GO:0006271">
    <property type="term" value="P:DNA strand elongation involved in DNA replication"/>
    <property type="evidence" value="ECO:0007669"/>
    <property type="project" value="UniProtKB-ARBA"/>
</dbReference>
<evidence type="ECO:0000256" key="4">
    <source>
        <dbReference type="ARBA" id="ARBA00023242"/>
    </source>
</evidence>
<dbReference type="PANTHER" id="PTHR11669">
    <property type="entry name" value="REPLICATION FACTOR C / DNA POLYMERASE III GAMMA-TAU SUBUNIT"/>
    <property type="match status" value="1"/>
</dbReference>
<evidence type="ECO:0000313" key="5">
    <source>
        <dbReference type="EnsemblProtists" id="EOD28604"/>
    </source>
</evidence>
<dbReference type="GO" id="GO:0003677">
    <property type="term" value="F:DNA binding"/>
    <property type="evidence" value="ECO:0007669"/>
    <property type="project" value="InterPro"/>
</dbReference>